<evidence type="ECO:0000256" key="2">
    <source>
        <dbReference type="ARBA" id="ARBA00010135"/>
    </source>
</evidence>
<accession>G0V5A8</accession>
<evidence type="ECO:0000259" key="7">
    <source>
        <dbReference type="PROSITE" id="PS50942"/>
    </source>
</evidence>
<dbReference type="eggNOG" id="KOG0980">
    <property type="taxonomic scope" value="Eukaryota"/>
</dbReference>
<proteinExistence type="inferred from homology"/>
<dbReference type="GO" id="GO:0048268">
    <property type="term" value="P:clathrin coat assembly"/>
    <property type="evidence" value="ECO:0007669"/>
    <property type="project" value="TreeGrafter"/>
</dbReference>
<evidence type="ECO:0000256" key="5">
    <source>
        <dbReference type="SAM" id="Coils"/>
    </source>
</evidence>
<evidence type="ECO:0000259" key="8">
    <source>
        <dbReference type="PROSITE" id="PS50945"/>
    </source>
</evidence>
<evidence type="ECO:0000256" key="3">
    <source>
        <dbReference type="ARBA" id="ARBA00022490"/>
    </source>
</evidence>
<dbReference type="SUPFAM" id="SSF109885">
    <property type="entry name" value="I/LWEQ domain"/>
    <property type="match status" value="1"/>
</dbReference>
<dbReference type="FunCoup" id="G0V5A8">
    <property type="interactions" value="294"/>
</dbReference>
<dbReference type="RefSeq" id="XP_003673035.1">
    <property type="nucleotide sequence ID" value="XM_003672987.1"/>
</dbReference>
<sequence length="966" mass="108285">MSSKIDSDLQKSLKKACSIEETAPKRKHVRACILYTWDTKSSRAVFQTLKSLPLANDEVQLFKSLIVLHKIIQEGHPSAVKEAIREKDWIHSLGRIHPGSATYGKLIREYVNYLVLKLNFHQHHRGFNNGMFEYEEYVSLVAVADPDDGYETILDLMSLQDSLDDLAQIIFASIQADSLNTECRISALIPLIAESYGIYKFVTSMLRAMHIQLNDPEGDEALRPLEERYDLQHARLFELYADCSSIKFLTTLVTIPKLPTTPPNLNVTNDEGDETSKEIKFQRKSPVKKAPSTASVNRVPSSQNLSNRNASTASFMTPVATASAAAAMIPTVTAAAMMATPTAMMSQQYQQQQQPDFWVNQQAQYANEQARLEQERQLQLQQQQAQQQAFQQQLQQAQNDMMQMQLQQQNQHQTDLIALTDQHDKDQTLLSQYDQRVQQLENEIKTMDQNVSQQIANKDEQMIGLQDQLTVWEKKYDSLAKLYSQLRQEHLNLLPKFKKLQMKVNSAQESIKEKEQIENKLKNKDLQLAQLIKERDRAQLELERNKSLTPQQPQIDESTLAKVNMDKLIPILDAVLESGINTIQESIYNLDSPMSWSGPLSPPSFILSLVEGTSEKATDFATKFNDLIVDGIVDGDQISVILGISEFSNSVATLVTNCKAYSETSLSDDPRGEELVNLVKRCAREAQYFFEDLTSENLADQDDEAKTDTVINANVDMQEKLQELTLAIEPFLREAPSKSNGTNAHQELVATAQNIVKSSQQLRVNLDVDGVPKPLLALALAIIDAVVALVQAAIQCQNEIESTTKTPLSQFYKKNSRWTEGLISAAKAVGTATNMLIGTATKLTTGGDTSPEEFIVASKEVAASTAQLVAASRVKVNAHSKSQEALESSSKDVNSACKQLVSHVMEGVNKNQDNEKPLEFSSEHMVKTAEMEQQVDILKLEQQLSNARKRLGEIRKHAYYNSEDFE</sequence>
<keyword evidence="3" id="KW-0963">Cytoplasm</keyword>
<protein>
    <submittedName>
        <fullName evidence="9">Uncharacterized protein</fullName>
    </submittedName>
</protein>
<comment type="subcellular location">
    <subcellularLocation>
        <location evidence="1">Cytoplasm</location>
    </subcellularLocation>
</comment>
<dbReference type="InterPro" id="IPR002558">
    <property type="entry name" value="ILWEQ_dom"/>
</dbReference>
<dbReference type="OMA" id="FQMSVEM"/>
<dbReference type="GO" id="GO:0007015">
    <property type="term" value="P:actin filament organization"/>
    <property type="evidence" value="ECO:0007669"/>
    <property type="project" value="EnsemblFungi"/>
</dbReference>
<dbReference type="CDD" id="cd17007">
    <property type="entry name" value="ANTH_N_Sla2p"/>
    <property type="match status" value="1"/>
</dbReference>
<dbReference type="InterPro" id="IPR008942">
    <property type="entry name" value="ENTH_VHS"/>
</dbReference>
<feature type="domain" description="ENTH" evidence="7">
    <location>
        <begin position="1"/>
        <end position="128"/>
    </location>
</feature>
<organism evidence="9 10">
    <name type="scientific">Naumovozyma castellii</name>
    <name type="common">Yeast</name>
    <name type="synonym">Saccharomyces castellii</name>
    <dbReference type="NCBI Taxonomy" id="27288"/>
    <lineage>
        <taxon>Eukaryota</taxon>
        <taxon>Fungi</taxon>
        <taxon>Dikarya</taxon>
        <taxon>Ascomycota</taxon>
        <taxon>Saccharomycotina</taxon>
        <taxon>Saccharomycetes</taxon>
        <taxon>Saccharomycetales</taxon>
        <taxon>Saccharomycetaceae</taxon>
        <taxon>Naumovozyma</taxon>
    </lineage>
</organism>
<dbReference type="GO" id="GO:0034316">
    <property type="term" value="P:negative regulation of Arp2/3 complex-mediated actin nucleation"/>
    <property type="evidence" value="ECO:0007669"/>
    <property type="project" value="EnsemblFungi"/>
</dbReference>
<gene>
    <name evidence="9" type="primary">NCAS0A00840</name>
    <name evidence="9" type="ordered locus">NCAS_0A00840</name>
</gene>
<dbReference type="KEGG" id="ncs:NCAS_0A00840"/>
<keyword evidence="5" id="KW-0175">Coiled coil</keyword>
<dbReference type="InterPro" id="IPR035964">
    <property type="entry name" value="I/LWEQ_dom_sf"/>
</dbReference>
<dbReference type="STRING" id="1064592.G0V5A8"/>
<dbReference type="GO" id="GO:0051015">
    <property type="term" value="F:actin filament binding"/>
    <property type="evidence" value="ECO:0007669"/>
    <property type="project" value="TreeGrafter"/>
</dbReference>
<dbReference type="OrthoDB" id="10262320at2759"/>
<dbReference type="GO" id="GO:0030136">
    <property type="term" value="C:clathrin-coated vesicle"/>
    <property type="evidence" value="ECO:0007669"/>
    <property type="project" value="TreeGrafter"/>
</dbReference>
<dbReference type="GO" id="GO:0035615">
    <property type="term" value="F:clathrin adaptor activity"/>
    <property type="evidence" value="ECO:0007669"/>
    <property type="project" value="TreeGrafter"/>
</dbReference>
<reference key="2">
    <citation type="submission" date="2011-08" db="EMBL/GenBank/DDBJ databases">
        <title>Genome sequence of Naumovozyma castellii.</title>
        <authorList>
            <person name="Gordon J.L."/>
            <person name="Armisen D."/>
            <person name="Proux-Wera E."/>
            <person name="OhEigeartaigh S.S."/>
            <person name="Byrne K.P."/>
            <person name="Wolfe K.H."/>
        </authorList>
    </citation>
    <scope>NUCLEOTIDE SEQUENCE</scope>
    <source>
        <strain>Type strain:CBS 4309</strain>
    </source>
</reference>
<evidence type="ECO:0000313" key="10">
    <source>
        <dbReference type="Proteomes" id="UP000001640"/>
    </source>
</evidence>
<dbReference type="SMART" id="SM00273">
    <property type="entry name" value="ENTH"/>
    <property type="match status" value="1"/>
</dbReference>
<feature type="region of interest" description="Disordered" evidence="6">
    <location>
        <begin position="263"/>
        <end position="309"/>
    </location>
</feature>
<comment type="similarity">
    <text evidence="2">Belongs to the SLA2 family.</text>
</comment>
<dbReference type="Gene3D" id="1.25.40.90">
    <property type="match status" value="1"/>
</dbReference>
<keyword evidence="10" id="KW-1185">Reference proteome</keyword>
<dbReference type="InterPro" id="IPR013809">
    <property type="entry name" value="ENTH"/>
</dbReference>
<dbReference type="GO" id="GO:0032051">
    <property type="term" value="F:clathrin light chain binding"/>
    <property type="evidence" value="ECO:0007669"/>
    <property type="project" value="TreeGrafter"/>
</dbReference>
<dbReference type="GO" id="GO:0080025">
    <property type="term" value="F:phosphatidylinositol-3,5-bisphosphate binding"/>
    <property type="evidence" value="ECO:0007669"/>
    <property type="project" value="TreeGrafter"/>
</dbReference>
<dbReference type="Pfam" id="PF01608">
    <property type="entry name" value="I_LWEQ"/>
    <property type="match status" value="1"/>
</dbReference>
<dbReference type="SUPFAM" id="SSF48464">
    <property type="entry name" value="ENTH/VHS domain"/>
    <property type="match status" value="1"/>
</dbReference>
<dbReference type="Pfam" id="PF07651">
    <property type="entry name" value="ANTH"/>
    <property type="match status" value="1"/>
</dbReference>
<reference evidence="9 10" key="1">
    <citation type="journal article" date="2011" name="Proc. Natl. Acad. Sci. U.S.A.">
        <title>Evolutionary erosion of yeast sex chromosomes by mating-type switching accidents.</title>
        <authorList>
            <person name="Gordon J.L."/>
            <person name="Armisen D."/>
            <person name="Proux-Wera E."/>
            <person name="Oheigeartaigh S.S."/>
            <person name="Byrne K.P."/>
            <person name="Wolfe K.H."/>
        </authorList>
    </citation>
    <scope>NUCLEOTIDE SEQUENCE [LARGE SCALE GENOMIC DNA]</scope>
    <source>
        <strain evidence="10">ATCC 76901 / BCRC 22586 / CBS 4309 / NBRC 1992 / NRRL Y-12630</strain>
    </source>
</reference>
<dbReference type="PANTHER" id="PTHR10407">
    <property type="entry name" value="HUNTINGTIN INTERACTING PROTEIN 1"/>
    <property type="match status" value="1"/>
</dbReference>
<dbReference type="Gene3D" id="1.20.1410.10">
    <property type="entry name" value="I/LWEQ domain"/>
    <property type="match status" value="1"/>
</dbReference>
<name>G0V5A8_NAUCA</name>
<feature type="coiled-coil region" evidence="5">
    <location>
        <begin position="930"/>
        <end position="957"/>
    </location>
</feature>
<dbReference type="SMART" id="SM00307">
    <property type="entry name" value="ILWEQ"/>
    <property type="match status" value="1"/>
</dbReference>
<dbReference type="PROSITE" id="PS50942">
    <property type="entry name" value="ENTH"/>
    <property type="match status" value="1"/>
</dbReference>
<dbReference type="InterPro" id="IPR030224">
    <property type="entry name" value="Sla2_fam"/>
</dbReference>
<evidence type="ECO:0000256" key="6">
    <source>
        <dbReference type="SAM" id="MobiDB-lite"/>
    </source>
</evidence>
<dbReference type="InterPro" id="IPR011417">
    <property type="entry name" value="ANTH_dom"/>
</dbReference>
<evidence type="ECO:0000313" key="9">
    <source>
        <dbReference type="EMBL" id="CCC66644.1"/>
    </source>
</evidence>
<dbReference type="PANTHER" id="PTHR10407:SF15">
    <property type="entry name" value="HUNTINGTIN INTERACTING PROTEIN 1"/>
    <property type="match status" value="1"/>
</dbReference>
<feature type="compositionally biased region" description="Polar residues" evidence="6">
    <location>
        <begin position="292"/>
        <end position="309"/>
    </location>
</feature>
<dbReference type="PROSITE" id="PS50945">
    <property type="entry name" value="I_LWEQ"/>
    <property type="match status" value="1"/>
</dbReference>
<dbReference type="GO" id="GO:0000147">
    <property type="term" value="P:actin cortical patch assembly"/>
    <property type="evidence" value="ECO:0007669"/>
    <property type="project" value="EnsemblFungi"/>
</dbReference>
<dbReference type="HOGENOM" id="CLU_004601_0_0_1"/>
<dbReference type="AlphaFoldDB" id="G0V5A8"/>
<evidence type="ECO:0000256" key="4">
    <source>
        <dbReference type="ARBA" id="ARBA00023203"/>
    </source>
</evidence>
<dbReference type="GO" id="GO:0000131">
    <property type="term" value="C:incipient cellular bud site"/>
    <property type="evidence" value="ECO:0007669"/>
    <property type="project" value="EnsemblFungi"/>
</dbReference>
<feature type="domain" description="I/LWEQ" evidence="8">
    <location>
        <begin position="716"/>
        <end position="962"/>
    </location>
</feature>
<dbReference type="GO" id="GO:0006897">
    <property type="term" value="P:endocytosis"/>
    <property type="evidence" value="ECO:0007669"/>
    <property type="project" value="EnsemblFungi"/>
</dbReference>
<dbReference type="InParanoid" id="G0V5A8"/>
<keyword evidence="4" id="KW-0009">Actin-binding</keyword>
<dbReference type="EMBL" id="HE576752">
    <property type="protein sequence ID" value="CCC66644.1"/>
    <property type="molecule type" value="Genomic_DNA"/>
</dbReference>
<dbReference type="GO" id="GO:0043325">
    <property type="term" value="F:phosphatidylinositol-3,4-bisphosphate binding"/>
    <property type="evidence" value="ECO:0007669"/>
    <property type="project" value="TreeGrafter"/>
</dbReference>
<dbReference type="GeneID" id="96900133"/>
<evidence type="ECO:0000256" key="1">
    <source>
        <dbReference type="ARBA" id="ARBA00004496"/>
    </source>
</evidence>
<feature type="coiled-coil region" evidence="5">
    <location>
        <begin position="380"/>
        <end position="548"/>
    </location>
</feature>
<dbReference type="Proteomes" id="UP000001640">
    <property type="component" value="Chromosome 1"/>
</dbReference>
<dbReference type="GO" id="GO:0030479">
    <property type="term" value="C:actin cortical patch"/>
    <property type="evidence" value="ECO:0007669"/>
    <property type="project" value="EnsemblFungi"/>
</dbReference>